<dbReference type="InterPro" id="IPR020536">
    <property type="entry name" value="ThiI_AANH"/>
</dbReference>
<dbReference type="HAMAP" id="MF_00021">
    <property type="entry name" value="ThiI"/>
    <property type="match status" value="1"/>
</dbReference>
<dbReference type="CDD" id="cd11716">
    <property type="entry name" value="THUMP_ThiI"/>
    <property type="match status" value="1"/>
</dbReference>
<proteinExistence type="inferred from homology"/>
<dbReference type="InterPro" id="IPR003720">
    <property type="entry name" value="tRNA_STrfase"/>
</dbReference>
<keyword evidence="8 9" id="KW-0784">Thiamine biosynthesis</keyword>
<comment type="pathway">
    <text evidence="9">Cofactor biosynthesis; thiamine diphosphate biosynthesis.</text>
</comment>
<keyword evidence="7 9" id="KW-0694">RNA-binding</keyword>
<comment type="catalytic activity">
    <reaction evidence="9">
        <text>[ThiI sulfur-carrier protein]-S-sulfanyl-L-cysteine + a uridine in tRNA + 2 reduced [2Fe-2S]-[ferredoxin] + ATP + H(+) = [ThiI sulfur-carrier protein]-L-cysteine + a 4-thiouridine in tRNA + 2 oxidized [2Fe-2S]-[ferredoxin] + AMP + diphosphate</text>
        <dbReference type="Rhea" id="RHEA:24176"/>
        <dbReference type="Rhea" id="RHEA-COMP:10000"/>
        <dbReference type="Rhea" id="RHEA-COMP:10001"/>
        <dbReference type="Rhea" id="RHEA-COMP:13337"/>
        <dbReference type="Rhea" id="RHEA-COMP:13338"/>
        <dbReference type="Rhea" id="RHEA-COMP:13339"/>
        <dbReference type="Rhea" id="RHEA-COMP:13340"/>
        <dbReference type="ChEBI" id="CHEBI:15378"/>
        <dbReference type="ChEBI" id="CHEBI:29950"/>
        <dbReference type="ChEBI" id="CHEBI:30616"/>
        <dbReference type="ChEBI" id="CHEBI:33019"/>
        <dbReference type="ChEBI" id="CHEBI:33737"/>
        <dbReference type="ChEBI" id="CHEBI:33738"/>
        <dbReference type="ChEBI" id="CHEBI:61963"/>
        <dbReference type="ChEBI" id="CHEBI:65315"/>
        <dbReference type="ChEBI" id="CHEBI:136798"/>
        <dbReference type="ChEBI" id="CHEBI:456215"/>
        <dbReference type="EC" id="2.8.1.4"/>
    </reaction>
</comment>
<evidence type="ECO:0000256" key="9">
    <source>
        <dbReference type="HAMAP-Rule" id="MF_00021"/>
    </source>
</evidence>
<evidence type="ECO:0000313" key="12">
    <source>
        <dbReference type="EMBL" id="MBP2201584.1"/>
    </source>
</evidence>
<dbReference type="Gene3D" id="3.30.2130.30">
    <property type="match status" value="1"/>
</dbReference>
<dbReference type="InterPro" id="IPR050102">
    <property type="entry name" value="tRNA_sulfurtransferase_ThiI"/>
</dbReference>
<feature type="binding site" evidence="9">
    <location>
        <position position="365"/>
    </location>
    <ligand>
        <name>ATP</name>
        <dbReference type="ChEBI" id="CHEBI:30616"/>
    </ligand>
</feature>
<dbReference type="InterPro" id="IPR054173">
    <property type="entry name" value="ThiI_fer"/>
</dbReference>
<dbReference type="GO" id="GO:0000049">
    <property type="term" value="F:tRNA binding"/>
    <property type="evidence" value="ECO:0007669"/>
    <property type="project" value="UniProtKB-UniRule"/>
</dbReference>
<dbReference type="Gene3D" id="3.40.50.620">
    <property type="entry name" value="HUPs"/>
    <property type="match status" value="1"/>
</dbReference>
<keyword evidence="5 9" id="KW-0547">Nucleotide-binding</keyword>
<feature type="region of interest" description="Disordered" evidence="10">
    <location>
        <begin position="1"/>
        <end position="29"/>
    </location>
</feature>
<dbReference type="SMART" id="SM00981">
    <property type="entry name" value="THUMP"/>
    <property type="match status" value="1"/>
</dbReference>
<dbReference type="GO" id="GO:0009228">
    <property type="term" value="P:thiamine biosynthetic process"/>
    <property type="evidence" value="ECO:0007669"/>
    <property type="project" value="UniProtKB-KW"/>
</dbReference>
<keyword evidence="6 9" id="KW-0067">ATP-binding</keyword>
<dbReference type="PANTHER" id="PTHR43209">
    <property type="entry name" value="TRNA SULFURTRANSFERASE"/>
    <property type="match status" value="1"/>
</dbReference>
<dbReference type="CDD" id="cd01712">
    <property type="entry name" value="PPase_ThiI"/>
    <property type="match status" value="1"/>
</dbReference>
<evidence type="ECO:0000256" key="10">
    <source>
        <dbReference type="SAM" id="MobiDB-lite"/>
    </source>
</evidence>
<dbReference type="Pfam" id="PF02926">
    <property type="entry name" value="THUMP"/>
    <property type="match status" value="1"/>
</dbReference>
<dbReference type="GO" id="GO:0005829">
    <property type="term" value="C:cytosol"/>
    <property type="evidence" value="ECO:0007669"/>
    <property type="project" value="TreeGrafter"/>
</dbReference>
<dbReference type="GO" id="GO:0005524">
    <property type="term" value="F:ATP binding"/>
    <property type="evidence" value="ECO:0007669"/>
    <property type="project" value="UniProtKB-UniRule"/>
</dbReference>
<keyword evidence="3 9" id="KW-0820">tRNA-binding</keyword>
<feature type="domain" description="THUMP" evidence="11">
    <location>
        <begin position="109"/>
        <end position="234"/>
    </location>
</feature>
<accession>A0A8J7RFV3</accession>
<evidence type="ECO:0000256" key="3">
    <source>
        <dbReference type="ARBA" id="ARBA00022555"/>
    </source>
</evidence>
<feature type="region of interest" description="Disordered" evidence="10">
    <location>
        <begin position="150"/>
        <end position="173"/>
    </location>
</feature>
<feature type="compositionally biased region" description="Low complexity" evidence="10">
    <location>
        <begin position="153"/>
        <end position="169"/>
    </location>
</feature>
<evidence type="ECO:0000256" key="8">
    <source>
        <dbReference type="ARBA" id="ARBA00022977"/>
    </source>
</evidence>
<dbReference type="GO" id="GO:0140741">
    <property type="term" value="F:tRNA-uracil-4 sulfurtransferase activity"/>
    <property type="evidence" value="ECO:0007669"/>
    <property type="project" value="UniProtKB-EC"/>
</dbReference>
<evidence type="ECO:0000259" key="11">
    <source>
        <dbReference type="PROSITE" id="PS51165"/>
    </source>
</evidence>
<comment type="similarity">
    <text evidence="9">Belongs to the ThiI family.</text>
</comment>
<comment type="catalytic activity">
    <reaction evidence="9">
        <text>[ThiS sulfur-carrier protein]-C-terminal Gly-Gly-AMP + S-sulfanyl-L-cysteinyl-[cysteine desulfurase] + AH2 = [ThiS sulfur-carrier protein]-C-terminal-Gly-aminoethanethioate + L-cysteinyl-[cysteine desulfurase] + A + AMP + 2 H(+)</text>
        <dbReference type="Rhea" id="RHEA:43340"/>
        <dbReference type="Rhea" id="RHEA-COMP:12157"/>
        <dbReference type="Rhea" id="RHEA-COMP:12158"/>
        <dbReference type="Rhea" id="RHEA-COMP:12910"/>
        <dbReference type="Rhea" id="RHEA-COMP:19908"/>
        <dbReference type="ChEBI" id="CHEBI:13193"/>
        <dbReference type="ChEBI" id="CHEBI:15378"/>
        <dbReference type="ChEBI" id="CHEBI:17499"/>
        <dbReference type="ChEBI" id="CHEBI:29950"/>
        <dbReference type="ChEBI" id="CHEBI:61963"/>
        <dbReference type="ChEBI" id="CHEBI:90618"/>
        <dbReference type="ChEBI" id="CHEBI:232372"/>
        <dbReference type="ChEBI" id="CHEBI:456215"/>
    </reaction>
</comment>
<dbReference type="SUPFAM" id="SSF143437">
    <property type="entry name" value="THUMP domain-like"/>
    <property type="match status" value="1"/>
</dbReference>
<dbReference type="InterPro" id="IPR014729">
    <property type="entry name" value="Rossmann-like_a/b/a_fold"/>
</dbReference>
<evidence type="ECO:0000256" key="4">
    <source>
        <dbReference type="ARBA" id="ARBA00022679"/>
    </source>
</evidence>
<keyword evidence="4 9" id="KW-0808">Transferase</keyword>
<reference evidence="12" key="1">
    <citation type="submission" date="2021-03" db="EMBL/GenBank/DDBJ databases">
        <title>Genomic Encyclopedia of Type Strains, Phase IV (KMG-V): Genome sequencing to study the core and pangenomes of soil and plant-associated prokaryotes.</title>
        <authorList>
            <person name="Whitman W."/>
        </authorList>
    </citation>
    <scope>NUCLEOTIDE SEQUENCE</scope>
    <source>
        <strain evidence="12">C4</strain>
    </source>
</reference>
<dbReference type="UniPathway" id="UPA00060"/>
<dbReference type="InterPro" id="IPR049962">
    <property type="entry name" value="THUMP_ThiI"/>
</dbReference>
<dbReference type="NCBIfam" id="TIGR00342">
    <property type="entry name" value="tRNA uracil 4-sulfurtransferase ThiI"/>
    <property type="match status" value="1"/>
</dbReference>
<evidence type="ECO:0000256" key="2">
    <source>
        <dbReference type="ARBA" id="ARBA00022490"/>
    </source>
</evidence>
<comment type="subcellular location">
    <subcellularLocation>
        <location evidence="1 9">Cytoplasm</location>
    </subcellularLocation>
</comment>
<dbReference type="PANTHER" id="PTHR43209:SF1">
    <property type="entry name" value="TRNA SULFURTRANSFERASE"/>
    <property type="match status" value="1"/>
</dbReference>
<comment type="caution">
    <text evidence="9">Lacks conserved residue(s) required for the propagation of feature annotation.</text>
</comment>
<feature type="binding site" evidence="9">
    <location>
        <begin position="252"/>
        <end position="253"/>
    </location>
    <ligand>
        <name>ATP</name>
        <dbReference type="ChEBI" id="CHEBI:30616"/>
    </ligand>
</feature>
<dbReference type="SUPFAM" id="SSF52402">
    <property type="entry name" value="Adenine nucleotide alpha hydrolases-like"/>
    <property type="match status" value="1"/>
</dbReference>
<name>A0A8J7RFV3_METVO</name>
<dbReference type="Pfam" id="PF02568">
    <property type="entry name" value="ThiI"/>
    <property type="match status" value="1"/>
</dbReference>
<dbReference type="Pfam" id="PF22025">
    <property type="entry name" value="ThiI_fer"/>
    <property type="match status" value="1"/>
</dbReference>
<evidence type="ECO:0000256" key="1">
    <source>
        <dbReference type="ARBA" id="ARBA00004496"/>
    </source>
</evidence>
<organism evidence="12 13">
    <name type="scientific">Methanococcus voltae</name>
    <dbReference type="NCBI Taxonomy" id="2188"/>
    <lineage>
        <taxon>Archaea</taxon>
        <taxon>Methanobacteriati</taxon>
        <taxon>Methanobacteriota</taxon>
        <taxon>Methanomada group</taxon>
        <taxon>Methanococci</taxon>
        <taxon>Methanococcales</taxon>
        <taxon>Methanococcaceae</taxon>
        <taxon>Methanococcus</taxon>
    </lineage>
</organism>
<evidence type="ECO:0000313" key="13">
    <source>
        <dbReference type="Proteomes" id="UP000740329"/>
    </source>
</evidence>
<evidence type="ECO:0000256" key="5">
    <source>
        <dbReference type="ARBA" id="ARBA00022741"/>
    </source>
</evidence>
<evidence type="ECO:0000256" key="7">
    <source>
        <dbReference type="ARBA" id="ARBA00022884"/>
    </source>
</evidence>
<dbReference type="PROSITE" id="PS51165">
    <property type="entry name" value="THUMP"/>
    <property type="match status" value="1"/>
</dbReference>
<dbReference type="InterPro" id="IPR004114">
    <property type="entry name" value="THUMP_dom"/>
</dbReference>
<dbReference type="GO" id="GO:0002937">
    <property type="term" value="P:tRNA 4-thiouridine biosynthesis"/>
    <property type="evidence" value="ECO:0007669"/>
    <property type="project" value="TreeGrafter"/>
</dbReference>
<dbReference type="AlphaFoldDB" id="A0A8J7RFV3"/>
<keyword evidence="2 9" id="KW-0963">Cytoplasm</keyword>
<feature type="binding site" evidence="9">
    <location>
        <position position="334"/>
    </location>
    <ligand>
        <name>ATP</name>
        <dbReference type="ChEBI" id="CHEBI:30616"/>
    </ligand>
</feature>
<gene>
    <name evidence="9" type="primary">thiI</name>
    <name evidence="12" type="ORF">J3E07_000996</name>
</gene>
<dbReference type="Proteomes" id="UP000740329">
    <property type="component" value="Unassembled WGS sequence"/>
</dbReference>
<dbReference type="InterPro" id="IPR049961">
    <property type="entry name" value="ThiI_N"/>
</dbReference>
<dbReference type="EC" id="2.8.1.4" evidence="9"/>
<dbReference type="EMBL" id="JAGGMV010000002">
    <property type="protein sequence ID" value="MBP2201584.1"/>
    <property type="molecule type" value="Genomic_DNA"/>
</dbReference>
<dbReference type="GO" id="GO:0009229">
    <property type="term" value="P:thiamine diphosphate biosynthetic process"/>
    <property type="evidence" value="ECO:0007669"/>
    <property type="project" value="UniProtKB-UniRule"/>
</dbReference>
<protein>
    <recommendedName>
        <fullName evidence="9">Probable tRNA sulfurtransferase</fullName>
        <ecNumber evidence="9">2.8.1.4</ecNumber>
    </recommendedName>
    <alternativeName>
        <fullName evidence="9">Sulfur carrier protein ThiS sulfurtransferase</fullName>
    </alternativeName>
    <alternativeName>
        <fullName evidence="9">Thiamine biosynthesis protein ThiI</fullName>
    </alternativeName>
    <alternativeName>
        <fullName evidence="9">tRNA 4-thiouridine synthase</fullName>
    </alternativeName>
</protein>
<dbReference type="GO" id="GO:0052837">
    <property type="term" value="P:thiazole biosynthetic process"/>
    <property type="evidence" value="ECO:0007669"/>
    <property type="project" value="TreeGrafter"/>
</dbReference>
<sequence length="449" mass="51560">MDSNTQKNPEEHVKQVEQINQVKKQSTRQEIKKQQIDELNKKIDNNDLNLNYFILRYGEIGTKSRQTMHRFERLLAKNIKSVCEMHNFKVNVYLLHTRLLVATEEQNTDKLKDLLARTPGIVSFSPCTVIMEPTIEKIKEKAFEEVEKRLNDKNNNNNNNNNKNNNKNNNTKETTFRIKTQRMQKKFPMNSLEVNMAVGGEMGGKYNLKVDLVSPDISIDIELLNDYSFIFSERFEGIGGLPVGTQGKVLVLTSDGIDSPVSAFMMAKRGCKLVLLHMKTSEEGSEKVQKLVEILKDYDPSLKYIEVDFKETLGDIKDNLIELKKEKYTCVFCKRKMLKIAEKFAYKYKCDAVVNGDNMGQVASQTLKNLRVISSCTNLQVLRPLIGFDKVEIMRLADKIGTLKISTSKELHCFAVPKFPATDARENEINNIEELLLKKESEQKEQEEN</sequence>
<comment type="function">
    <text evidence="9">Catalyzes the ATP-dependent transfer of a sulfur to tRNA to produce 4-thiouridine in position 8 of tRNAs, which functions as a near-UV photosensor. Also catalyzes the transfer of sulfur to the sulfur carrier protein ThiS, forming ThiS-thiocarboxylate. This is a step in the synthesis of thiazole, in the thiamine biosynthesis pathway. The sulfur is donated as persulfide by IscS.</text>
</comment>
<evidence type="ECO:0000256" key="6">
    <source>
        <dbReference type="ARBA" id="ARBA00022840"/>
    </source>
</evidence>
<comment type="caution">
    <text evidence="12">The sequence shown here is derived from an EMBL/GenBank/DDBJ whole genome shotgun (WGS) entry which is preliminary data.</text>
</comment>
<dbReference type="GO" id="GO:0004810">
    <property type="term" value="F:CCA tRNA nucleotidyltransferase activity"/>
    <property type="evidence" value="ECO:0007669"/>
    <property type="project" value="InterPro"/>
</dbReference>
<feature type="binding site" evidence="9">
    <location>
        <position position="356"/>
    </location>
    <ligand>
        <name>ATP</name>
        <dbReference type="ChEBI" id="CHEBI:30616"/>
    </ligand>
</feature>